<dbReference type="EMBL" id="JBEGDG010000038">
    <property type="protein sequence ID" value="MEQ6357902.1"/>
    <property type="molecule type" value="Genomic_DNA"/>
</dbReference>
<dbReference type="Proteomes" id="UP001478862">
    <property type="component" value="Unassembled WGS sequence"/>
</dbReference>
<comment type="caution">
    <text evidence="1">The sequence shown here is derived from an EMBL/GenBank/DDBJ whole genome shotgun (WGS) entry which is preliminary data.</text>
</comment>
<reference evidence="1 2" key="1">
    <citation type="submission" date="2024-06" db="EMBL/GenBank/DDBJ databases">
        <title>Lysinibacillus zambalefons sp. nov., a Novel Firmicute Isolated from the Poon Bato Zambales Hyperalkaline Spring.</title>
        <authorList>
            <person name="Aja J.A."/>
            <person name="Lazaro J.E.H."/>
            <person name="Llorin L.D."/>
            <person name="Lim K.R."/>
            <person name="Teodosio J."/>
            <person name="Dalisay D.S."/>
        </authorList>
    </citation>
    <scope>NUCLEOTIDE SEQUENCE [LARGE SCALE GENOMIC DNA]</scope>
    <source>
        <strain evidence="1 2">M3</strain>
    </source>
</reference>
<sequence>MAFTVKTEAEKIFTNIMGDGAVRLAADSGSKTNFHDIFGTPDKSVGVKRQRAGSQLLFLTSLYSNASSATVRGQILTRIHRILINYKAFINPANPANVGPENPILALGAYAALALAKDANMASYTQASSSNPVTQTELRTLLTNYVSNFYTRITAQPDYKNVNQSNGKGVTVSVGALAGTKHAPTALNGVTLGLGAVHFINAAINGAGNAIYSDLSAWFTQMCTRLRQSYGNSRDNNGLTELCVNIGAGRAGDNGNGSKIDQMRGYFPSSGYNAFVIWGLNLAARAYRIAELGLTTQVPQFKNAVALSSHVCQQTAAEIMNYYNTQILNEGRSFEIGLPNFMPGGPNAAPGGSEYPGSPSAPTAGYALAGYQHFTSTFTPGADFIANSNVQYNMLQESNADAASVTAYLYTTAWYGGHTLVTSGKLTSAIANKAGSAALPYNIVSTNTGLKAEAGASRILQGLAGAMNSGITTLN</sequence>
<evidence type="ECO:0000313" key="2">
    <source>
        <dbReference type="Proteomes" id="UP001478862"/>
    </source>
</evidence>
<name>A0ABV1MZG2_9BACI</name>
<accession>A0ABV1MZG2</accession>
<keyword evidence="2" id="KW-1185">Reference proteome</keyword>
<evidence type="ECO:0000313" key="1">
    <source>
        <dbReference type="EMBL" id="MEQ6357902.1"/>
    </source>
</evidence>
<dbReference type="RefSeq" id="WP_349662201.1">
    <property type="nucleotide sequence ID" value="NZ_JBEGDG010000038.1"/>
</dbReference>
<protein>
    <submittedName>
        <fullName evidence="1">Calcium-binding protein</fullName>
    </submittedName>
</protein>
<organism evidence="1 2">
    <name type="scientific">Lysinibacillus zambalensis</name>
    <dbReference type="NCBI Taxonomy" id="3160866"/>
    <lineage>
        <taxon>Bacteria</taxon>
        <taxon>Bacillati</taxon>
        <taxon>Bacillota</taxon>
        <taxon>Bacilli</taxon>
        <taxon>Bacillales</taxon>
        <taxon>Bacillaceae</taxon>
        <taxon>Lysinibacillus</taxon>
    </lineage>
</organism>
<proteinExistence type="predicted"/>
<gene>
    <name evidence="1" type="ORF">ABNX05_25220</name>
</gene>